<protein>
    <recommendedName>
        <fullName evidence="4">F-box domain-containing protein</fullName>
    </recommendedName>
</protein>
<dbReference type="EMBL" id="JBBBZM010000005">
    <property type="protein sequence ID" value="KAL0640155.1"/>
    <property type="molecule type" value="Genomic_DNA"/>
</dbReference>
<evidence type="ECO:0000256" key="1">
    <source>
        <dbReference type="SAM" id="MobiDB-lite"/>
    </source>
</evidence>
<evidence type="ECO:0000313" key="2">
    <source>
        <dbReference type="EMBL" id="KAL0640155.1"/>
    </source>
</evidence>
<reference evidence="2 3" key="1">
    <citation type="submission" date="2024-02" db="EMBL/GenBank/DDBJ databases">
        <title>Discinaceae phylogenomics.</title>
        <authorList>
            <person name="Dirks A.C."/>
            <person name="James T.Y."/>
        </authorList>
    </citation>
    <scope>NUCLEOTIDE SEQUENCE [LARGE SCALE GENOMIC DNA]</scope>
    <source>
        <strain evidence="2 3">ACD0624</strain>
    </source>
</reference>
<feature type="region of interest" description="Disordered" evidence="1">
    <location>
        <begin position="486"/>
        <end position="509"/>
    </location>
</feature>
<organism evidence="2 3">
    <name type="scientific">Discina gigas</name>
    <dbReference type="NCBI Taxonomy" id="1032678"/>
    <lineage>
        <taxon>Eukaryota</taxon>
        <taxon>Fungi</taxon>
        <taxon>Dikarya</taxon>
        <taxon>Ascomycota</taxon>
        <taxon>Pezizomycotina</taxon>
        <taxon>Pezizomycetes</taxon>
        <taxon>Pezizales</taxon>
        <taxon>Discinaceae</taxon>
        <taxon>Discina</taxon>
    </lineage>
</organism>
<keyword evidence="3" id="KW-1185">Reference proteome</keyword>
<name>A0ABR3GW81_9PEZI</name>
<feature type="compositionally biased region" description="Basic and acidic residues" evidence="1">
    <location>
        <begin position="497"/>
        <end position="507"/>
    </location>
</feature>
<sequence length="550" mass="62131">MASQNTYTHLYSPAVTTTTTKPHDPFAILSDLEITLVLGYLSAQDIVCIRRVSTLWKTCVEFRLSRAAIGRYFPGAPEAGTVYAGLEEEALAFIRLARTYGTRAKPVIARKFEVQREGRWCICNHHLVWADDTHINIQRLQDPSNPAHNEFPTKRRSLAGVKFEGQPWSVKALRVGWIAEDNKNEIIVLHIGLPFRRRGPNPHWLLAIYVPTCKILWHRKHESSIIYPCRSRGPGFDHKNDSTLVSFGHGKVCFVDTPPHAQQASWCQTHCAGSSTPHDHFVVLDVFTGKEEVRYPMPDTHFRLSCELVYDWGDRHAAHPTEEVYFLLMGQVLWVFSTRTGHLIHSRASPFDPPDDNGGGYVSFHRGGKNQIWVYTEKAGSVLSSEIETGEFRFSALRTWSMAPNDNCVESVTQKPWEWKQGQRLTQLDPATGVAYVAELWAGESADDLATWRIMVVEFEPAEGALDYHIRTCEFLTLPAKKKGPVTEAAGAGSETYGEKDDVERQSGRRQFRPGAMVFNGSSRFFWKTGPYMMLETYSGHLVYALGFAP</sequence>
<evidence type="ECO:0000313" key="3">
    <source>
        <dbReference type="Proteomes" id="UP001447188"/>
    </source>
</evidence>
<proteinExistence type="predicted"/>
<accession>A0ABR3GW81</accession>
<gene>
    <name evidence="2" type="ORF">Q9L58_000713</name>
</gene>
<comment type="caution">
    <text evidence="2">The sequence shown here is derived from an EMBL/GenBank/DDBJ whole genome shotgun (WGS) entry which is preliminary data.</text>
</comment>
<dbReference type="InterPro" id="IPR011047">
    <property type="entry name" value="Quinoprotein_ADH-like_sf"/>
</dbReference>
<dbReference type="Proteomes" id="UP001447188">
    <property type="component" value="Unassembled WGS sequence"/>
</dbReference>
<evidence type="ECO:0008006" key="4">
    <source>
        <dbReference type="Google" id="ProtNLM"/>
    </source>
</evidence>
<dbReference type="SUPFAM" id="SSF50998">
    <property type="entry name" value="Quinoprotein alcohol dehydrogenase-like"/>
    <property type="match status" value="1"/>
</dbReference>